<protein>
    <submittedName>
        <fullName evidence="1">Uncharacterized protein</fullName>
    </submittedName>
</protein>
<name>A0ABN2I8S2_9ACTN</name>
<keyword evidence="2" id="KW-1185">Reference proteome</keyword>
<comment type="caution">
    <text evidence="1">The sequence shown here is derived from an EMBL/GenBank/DDBJ whole genome shotgun (WGS) entry which is preliminary data.</text>
</comment>
<proteinExistence type="predicted"/>
<sequence length="107" mass="11187">MVVAPASRDRRDRPGWWGVDMSTLLRLAGAVNRCHGPAALPGAGVRLNRMGSGFPPRCGKSSSTVAGVTFAFISARDRGYVNVGTGLGPIRPPVRMALFGVPNKAGL</sequence>
<organism evidence="1 2">
    <name type="scientific">Fodinicola feengrottensis</name>
    <dbReference type="NCBI Taxonomy" id="435914"/>
    <lineage>
        <taxon>Bacteria</taxon>
        <taxon>Bacillati</taxon>
        <taxon>Actinomycetota</taxon>
        <taxon>Actinomycetes</taxon>
        <taxon>Mycobacteriales</taxon>
        <taxon>Fodinicola</taxon>
    </lineage>
</organism>
<evidence type="ECO:0000313" key="2">
    <source>
        <dbReference type="Proteomes" id="UP001500618"/>
    </source>
</evidence>
<gene>
    <name evidence="1" type="ORF">GCM10009765_57160</name>
</gene>
<reference evidence="1 2" key="1">
    <citation type="journal article" date="2019" name="Int. J. Syst. Evol. Microbiol.">
        <title>The Global Catalogue of Microorganisms (GCM) 10K type strain sequencing project: providing services to taxonomists for standard genome sequencing and annotation.</title>
        <authorList>
            <consortium name="The Broad Institute Genomics Platform"/>
            <consortium name="The Broad Institute Genome Sequencing Center for Infectious Disease"/>
            <person name="Wu L."/>
            <person name="Ma J."/>
        </authorList>
    </citation>
    <scope>NUCLEOTIDE SEQUENCE [LARGE SCALE GENOMIC DNA]</scope>
    <source>
        <strain evidence="1 2">JCM 14718</strain>
    </source>
</reference>
<dbReference type="EMBL" id="BAAANY010000023">
    <property type="protein sequence ID" value="GAA1700314.1"/>
    <property type="molecule type" value="Genomic_DNA"/>
</dbReference>
<accession>A0ABN2I8S2</accession>
<dbReference type="Proteomes" id="UP001500618">
    <property type="component" value="Unassembled WGS sequence"/>
</dbReference>
<evidence type="ECO:0000313" key="1">
    <source>
        <dbReference type="EMBL" id="GAA1700314.1"/>
    </source>
</evidence>